<dbReference type="NCBIfam" id="NF003818">
    <property type="entry name" value="PRK05409.1"/>
    <property type="match status" value="1"/>
</dbReference>
<evidence type="ECO:0000313" key="1">
    <source>
        <dbReference type="EMBL" id="XCG62796.1"/>
    </source>
</evidence>
<dbReference type="Pfam" id="PF05114">
    <property type="entry name" value="MbnB_TglH_ChrH"/>
    <property type="match status" value="1"/>
</dbReference>
<dbReference type="Gene3D" id="3.20.20.150">
    <property type="entry name" value="Divalent-metal-dependent TIM barrel enzymes"/>
    <property type="match status" value="1"/>
</dbReference>
<dbReference type="InterPro" id="IPR036237">
    <property type="entry name" value="Xyl_isomerase-like_sf"/>
</dbReference>
<protein>
    <submittedName>
        <fullName evidence="1">DUF692 domain-containing protein</fullName>
    </submittedName>
</protein>
<dbReference type="PANTHER" id="PTHR42194">
    <property type="entry name" value="UPF0276 PROTEIN HI_1600"/>
    <property type="match status" value="1"/>
</dbReference>
<dbReference type="InterPro" id="IPR007801">
    <property type="entry name" value="MbnB/TglH/ChrH"/>
</dbReference>
<sequence length="325" mass="33722">MSEDSTDSIVGTGTSGVVRTGTVAGVGIGWRPEIDFAVRSLPGLRWCEVIAESIDPARLPGGLIGLRAAGVAVVPHGVRVNLGSADEPDHAQLDRFAAVAAALHAPLVSEHISFVRAGGVDVGHLTPLPRTRDAVEVMVRNVATFRSAVGLPVALEPIAVLFDWPDDELTEGQFITEICERSDALLLLDVANVHANARNAVGGRAGSAPTLFEQIPLERIAYVHIAGGDEHDGIYHDTHTAPVSPEVLDLLTVLTSRQPIPAVMLERDGNYPPQAEIFAELDSIAEASGHPRITAAGTAAGAVAGTAASTTAVGAAATTRLDPPA</sequence>
<dbReference type="PANTHER" id="PTHR42194:SF1">
    <property type="entry name" value="UPF0276 PROTEIN HI_1600"/>
    <property type="match status" value="1"/>
</dbReference>
<organism evidence="1">
    <name type="scientific">Nakamurella sp. A5-74</name>
    <dbReference type="NCBI Taxonomy" id="3158264"/>
    <lineage>
        <taxon>Bacteria</taxon>
        <taxon>Bacillati</taxon>
        <taxon>Actinomycetota</taxon>
        <taxon>Actinomycetes</taxon>
        <taxon>Nakamurellales</taxon>
        <taxon>Nakamurellaceae</taxon>
        <taxon>Nakamurella</taxon>
    </lineage>
</organism>
<dbReference type="SUPFAM" id="SSF51658">
    <property type="entry name" value="Xylose isomerase-like"/>
    <property type="match status" value="1"/>
</dbReference>
<gene>
    <name evidence="1" type="ORF">ABLG96_16450</name>
</gene>
<accession>A0AAU8DLY2</accession>
<proteinExistence type="predicted"/>
<dbReference type="RefSeq" id="WP_353648411.1">
    <property type="nucleotide sequence ID" value="NZ_CP159218.1"/>
</dbReference>
<reference evidence="1" key="1">
    <citation type="submission" date="2024-05" db="EMBL/GenBank/DDBJ databases">
        <authorList>
            <person name="Cai S.Y."/>
            <person name="Jin L.M."/>
            <person name="Li H.R."/>
        </authorList>
    </citation>
    <scope>NUCLEOTIDE SEQUENCE</scope>
    <source>
        <strain evidence="1">A5-74</strain>
    </source>
</reference>
<dbReference type="EMBL" id="CP159218">
    <property type="protein sequence ID" value="XCG62796.1"/>
    <property type="molecule type" value="Genomic_DNA"/>
</dbReference>
<dbReference type="AlphaFoldDB" id="A0AAU8DLY2"/>
<name>A0AAU8DLY2_9ACTN</name>